<dbReference type="PANTHER" id="PTHR10098">
    <property type="entry name" value="RAPSYN-RELATED"/>
    <property type="match status" value="1"/>
</dbReference>
<dbReference type="InterPro" id="IPR024983">
    <property type="entry name" value="CHAT_dom"/>
</dbReference>
<evidence type="ECO:0000259" key="1">
    <source>
        <dbReference type="Pfam" id="PF12770"/>
    </source>
</evidence>
<dbReference type="PATRIC" id="fig|1348663.4.peg.529"/>
<dbReference type="EMBL" id="JNBY01000021">
    <property type="protein sequence ID" value="KDN87686.1"/>
    <property type="molecule type" value="Genomic_DNA"/>
</dbReference>
<dbReference type="InterPro" id="IPR011990">
    <property type="entry name" value="TPR-like_helical_dom_sf"/>
</dbReference>
<dbReference type="HOGENOM" id="CLU_326197_0_0_11"/>
<dbReference type="Proteomes" id="UP000027178">
    <property type="component" value="Unassembled WGS sequence"/>
</dbReference>
<organism evidence="2 3">
    <name type="scientific">Kitasatospora cheerisanensis KCTC 2395</name>
    <dbReference type="NCBI Taxonomy" id="1348663"/>
    <lineage>
        <taxon>Bacteria</taxon>
        <taxon>Bacillati</taxon>
        <taxon>Actinomycetota</taxon>
        <taxon>Actinomycetes</taxon>
        <taxon>Kitasatosporales</taxon>
        <taxon>Streptomycetaceae</taxon>
        <taxon>Kitasatospora</taxon>
    </lineage>
</organism>
<keyword evidence="3" id="KW-1185">Reference proteome</keyword>
<dbReference type="Gene3D" id="1.25.40.10">
    <property type="entry name" value="Tetratricopeptide repeat domain"/>
    <property type="match status" value="1"/>
</dbReference>
<sequence>MRRQHAYLARLLDALADDRTFAAWLREEGPAHWSVALWALKALSYHWSARATDPERALLIARRCVEIAHSLDGPWPDGDEEDMGRARLLAVTLEGLADVTTELGRYTEAYDLLRAAEQWLQVDQGERTRAGKDLWTAFDQVTGTAPNDGLYRKLAAAARRSGDDAGAEHWARLHREHEEAAPVRDHDRMVAIVDGAMRTFADGDPELALRRLSAAQAIAEEEFVRSPVKVAMATVRHAFGLLHTSLGLPRTALEHFAAARALNAGNADRLAADWIATAAVLKQWPDFGRVTTAYEQVLVLSSVAGGRRGERLFWAPRGEPTAATGRRIVAVERAWSIVLPMAQEAWREGELYTATDVLTLGADLADLVRAAQPDPAVRIRVQDERAHVHELLTRYRLERAARQQAEAAEHIAGAYLAAERKRARALIDAMSTARLRAPAGLPPALLAREAALLRARAETETAGRVDWTRHHRLSGELDRLWERIAAHGPEAAEYTAIRRADVMTPADVRAELAGENVLVASYALLDDGQVVLFALDAERGLRAGYVDADGPRMLRFVEDHFGSAGQVRELAEDLPGLLQHELAPLVAPLAEAAAPGQTVLICPTGSLHHVPFHALAVPGHPTLLDRNPVGYLPTVSLLRTLNRRTPATGSGAVVLGDPGRDLPHARAEAAALAARLGTAPLLGDAATRERVLRAAPGAAVLHAACHARFDAADPLASGLVLADGVLTARDILQQDWHSVRLAVLSACETGIGRTSRTDETLGLSRALLFAGVRSLVMSLWRVPDRTTAALMGDFHDLTRAGTAPAPALRAAMLAARDRPGGDRLDRWAAFCLLGDWRAPARPDA</sequence>
<comment type="caution">
    <text evidence="2">The sequence shown here is derived from an EMBL/GenBank/DDBJ whole genome shotgun (WGS) entry which is preliminary data.</text>
</comment>
<reference evidence="2 3" key="1">
    <citation type="submission" date="2014-05" db="EMBL/GenBank/DDBJ databases">
        <title>Draft Genome Sequence of Kitasatospora cheerisanensis KCTC 2395.</title>
        <authorList>
            <person name="Nam D.H."/>
        </authorList>
    </citation>
    <scope>NUCLEOTIDE SEQUENCE [LARGE SCALE GENOMIC DNA]</scope>
    <source>
        <strain evidence="2 3">KCTC 2395</strain>
    </source>
</reference>
<proteinExistence type="predicted"/>
<dbReference type="Pfam" id="PF12770">
    <property type="entry name" value="CHAT"/>
    <property type="match status" value="1"/>
</dbReference>
<dbReference type="AlphaFoldDB" id="A0A066ZBM3"/>
<gene>
    <name evidence="2" type="ORF">KCH_05580</name>
</gene>
<evidence type="ECO:0000313" key="3">
    <source>
        <dbReference type="Proteomes" id="UP000027178"/>
    </source>
</evidence>
<protein>
    <recommendedName>
        <fullName evidence="1">CHAT domain-containing protein</fullName>
    </recommendedName>
</protein>
<dbReference type="eggNOG" id="COG4995">
    <property type="taxonomic scope" value="Bacteria"/>
</dbReference>
<dbReference type="OrthoDB" id="4331905at2"/>
<name>A0A066ZBM3_9ACTN</name>
<feature type="domain" description="CHAT" evidence="1">
    <location>
        <begin position="585"/>
        <end position="835"/>
    </location>
</feature>
<accession>A0A066ZBM3</accession>
<evidence type="ECO:0000313" key="2">
    <source>
        <dbReference type="EMBL" id="KDN87686.1"/>
    </source>
</evidence>